<reference evidence="12 13" key="2">
    <citation type="submission" date="2018-11" db="EMBL/GenBank/DDBJ databases">
        <authorList>
            <consortium name="Pathogen Informatics"/>
        </authorList>
    </citation>
    <scope>NUCLEOTIDE SEQUENCE [LARGE SCALE GENOMIC DNA]</scope>
</reference>
<feature type="transmembrane region" description="Helical" evidence="10">
    <location>
        <begin position="186"/>
        <end position="202"/>
    </location>
</feature>
<dbReference type="PROSITE" id="PS50922">
    <property type="entry name" value="TLC"/>
    <property type="match status" value="1"/>
</dbReference>
<comment type="subcellular location">
    <subcellularLocation>
        <location evidence="1">Membrane</location>
        <topology evidence="1">Multi-pass membrane protein</topology>
    </subcellularLocation>
</comment>
<feature type="region of interest" description="Disordered" evidence="9">
    <location>
        <begin position="291"/>
        <end position="326"/>
    </location>
</feature>
<evidence type="ECO:0000256" key="4">
    <source>
        <dbReference type="ARBA" id="ARBA00022692"/>
    </source>
</evidence>
<evidence type="ECO:0000256" key="6">
    <source>
        <dbReference type="ARBA" id="ARBA00022989"/>
    </source>
</evidence>
<feature type="transmembrane region" description="Helical" evidence="10">
    <location>
        <begin position="150"/>
        <end position="166"/>
    </location>
</feature>
<protein>
    <submittedName>
        <fullName evidence="14">TLC domain-containing protein</fullName>
    </submittedName>
</protein>
<dbReference type="GO" id="GO:0006616">
    <property type="term" value="P:SRP-dependent cotranslational protein targeting to membrane, translocation"/>
    <property type="evidence" value="ECO:0007669"/>
    <property type="project" value="InterPro"/>
</dbReference>
<dbReference type="InterPro" id="IPR006634">
    <property type="entry name" value="TLC-dom"/>
</dbReference>
<proteinExistence type="inferred from homology"/>
<name>A0A0R3T058_RODNA</name>
<organism evidence="14">
    <name type="scientific">Rodentolepis nana</name>
    <name type="common">Dwarf tapeworm</name>
    <name type="synonym">Hymenolepis nana</name>
    <dbReference type="NCBI Taxonomy" id="102285"/>
    <lineage>
        <taxon>Eukaryota</taxon>
        <taxon>Metazoa</taxon>
        <taxon>Spiralia</taxon>
        <taxon>Lophotrochozoa</taxon>
        <taxon>Platyhelminthes</taxon>
        <taxon>Cestoda</taxon>
        <taxon>Eucestoda</taxon>
        <taxon>Cyclophyllidea</taxon>
        <taxon>Hymenolepididae</taxon>
        <taxon>Rodentolepis</taxon>
    </lineage>
</organism>
<feature type="transmembrane region" description="Helical" evidence="10">
    <location>
        <begin position="21"/>
        <end position="43"/>
    </location>
</feature>
<accession>A0A0R3T058</accession>
<evidence type="ECO:0000256" key="3">
    <source>
        <dbReference type="ARBA" id="ARBA00022448"/>
    </source>
</evidence>
<evidence type="ECO:0000313" key="14">
    <source>
        <dbReference type="WBParaSite" id="HNAJ_0000017001-mRNA-1"/>
    </source>
</evidence>
<evidence type="ECO:0000256" key="8">
    <source>
        <dbReference type="PROSITE-ProRule" id="PRU00205"/>
    </source>
</evidence>
<feature type="transmembrane region" description="Helical" evidence="10">
    <location>
        <begin position="72"/>
        <end position="91"/>
    </location>
</feature>
<evidence type="ECO:0000259" key="11">
    <source>
        <dbReference type="PROSITE" id="PS50922"/>
    </source>
</evidence>
<dbReference type="PANTHER" id="PTHR12371:SF11">
    <property type="entry name" value="TRANSLOCATING CHAIN-ASSOCIATED MEMBRANE PROTEIN"/>
    <property type="match status" value="1"/>
</dbReference>
<dbReference type="STRING" id="102285.A0A0R3T058"/>
<keyword evidence="13" id="KW-1185">Reference proteome</keyword>
<evidence type="ECO:0000256" key="10">
    <source>
        <dbReference type="SAM" id="Phobius"/>
    </source>
</evidence>
<dbReference type="PANTHER" id="PTHR12371">
    <property type="entry name" value="TRANSLOCATION ASSOCIATED MEMBRANE PROTEIN"/>
    <property type="match status" value="1"/>
</dbReference>
<dbReference type="OrthoDB" id="3053196at2759"/>
<keyword evidence="6 10" id="KW-1133">Transmembrane helix</keyword>
<feature type="transmembrane region" description="Helical" evidence="10">
    <location>
        <begin position="112"/>
        <end position="130"/>
    </location>
</feature>
<evidence type="ECO:0000256" key="5">
    <source>
        <dbReference type="ARBA" id="ARBA00022927"/>
    </source>
</evidence>
<dbReference type="Proteomes" id="UP000278807">
    <property type="component" value="Unassembled WGS sequence"/>
</dbReference>
<evidence type="ECO:0000256" key="1">
    <source>
        <dbReference type="ARBA" id="ARBA00004141"/>
    </source>
</evidence>
<keyword evidence="5" id="KW-0653">Protein transport</keyword>
<evidence type="ECO:0000256" key="9">
    <source>
        <dbReference type="SAM" id="MobiDB-lite"/>
    </source>
</evidence>
<dbReference type="WBParaSite" id="HNAJ_0000017001-mRNA-1">
    <property type="protein sequence ID" value="HNAJ_0000017001-mRNA-1"/>
    <property type="gene ID" value="HNAJ_0000017001"/>
</dbReference>
<evidence type="ECO:0000313" key="13">
    <source>
        <dbReference type="Proteomes" id="UP000278807"/>
    </source>
</evidence>
<dbReference type="EMBL" id="UZAE01000036">
    <property type="protein sequence ID" value="VDN96030.1"/>
    <property type="molecule type" value="Genomic_DNA"/>
</dbReference>
<keyword evidence="3" id="KW-0813">Transport</keyword>
<comment type="similarity">
    <text evidence="2">Belongs to the TRAM family.</text>
</comment>
<gene>
    <name evidence="12" type="ORF">HNAJ_LOCUS171</name>
</gene>
<feature type="compositionally biased region" description="Basic and acidic residues" evidence="9">
    <location>
        <begin position="302"/>
        <end position="311"/>
    </location>
</feature>
<feature type="transmembrane region" description="Helical" evidence="10">
    <location>
        <begin position="249"/>
        <end position="269"/>
    </location>
</feature>
<evidence type="ECO:0000313" key="12">
    <source>
        <dbReference type="EMBL" id="VDN96030.1"/>
    </source>
</evidence>
<sequence>MIKYSNKKNKNPSYFSHEFIIANHGDIVSVVAMVFIGSIYILYFRLPPYSCQCNTIISDIQYTVGRYDVLAFFFYTLICIIIHAVIQEYILDKLSKRLHLPRFMQSKFNHSGQLLFFYVFSVYWAVYAIINERYLASLSDLWSGYPHSILPFWIKAFFIFQISYWIHNFPELYFQKVKKSEIPSRIFYSSLFLIGLIAGYFMNFSKLTMIMVVLHYTTDIFFHFALLMKFYGYTAIVQASFTVYNGLYVISRSLCFLLLFTLISLVMAYPSDYFLCSVYNLFCLHVSSNDVQKRKEKGQKKGKQEDAKEFPNDGNNGIKHKKQKAQ</sequence>
<evidence type="ECO:0000256" key="2">
    <source>
        <dbReference type="ARBA" id="ARBA00005999"/>
    </source>
</evidence>
<reference evidence="14" key="1">
    <citation type="submission" date="2017-02" db="UniProtKB">
        <authorList>
            <consortium name="WormBaseParasite"/>
        </authorList>
    </citation>
    <scope>IDENTIFICATION</scope>
</reference>
<dbReference type="InterPro" id="IPR016447">
    <property type="entry name" value="Translocation_assoc_membrane"/>
</dbReference>
<dbReference type="AlphaFoldDB" id="A0A0R3T058"/>
<dbReference type="SMART" id="SM00724">
    <property type="entry name" value="TLC"/>
    <property type="match status" value="1"/>
</dbReference>
<dbReference type="GO" id="GO:0005789">
    <property type="term" value="C:endoplasmic reticulum membrane"/>
    <property type="evidence" value="ECO:0007669"/>
    <property type="project" value="TreeGrafter"/>
</dbReference>
<evidence type="ECO:0000256" key="7">
    <source>
        <dbReference type="ARBA" id="ARBA00023136"/>
    </source>
</evidence>
<dbReference type="Pfam" id="PF03798">
    <property type="entry name" value="TRAM_LAG1_CLN8"/>
    <property type="match status" value="1"/>
</dbReference>
<keyword evidence="4 8" id="KW-0812">Transmembrane</keyword>
<feature type="domain" description="TLC" evidence="11">
    <location>
        <begin position="106"/>
        <end position="287"/>
    </location>
</feature>
<keyword evidence="7 8" id="KW-0472">Membrane</keyword>
<dbReference type="GO" id="GO:0045048">
    <property type="term" value="P:protein insertion into ER membrane"/>
    <property type="evidence" value="ECO:0007669"/>
    <property type="project" value="TreeGrafter"/>
</dbReference>